<dbReference type="InterPro" id="IPR036188">
    <property type="entry name" value="FAD/NAD-bd_sf"/>
</dbReference>
<dbReference type="EMBL" id="BOSL01000001">
    <property type="protein sequence ID" value="GIP51038.1"/>
    <property type="molecule type" value="Genomic_DNA"/>
</dbReference>
<evidence type="ECO:0000256" key="1">
    <source>
        <dbReference type="ARBA" id="ARBA00023002"/>
    </source>
</evidence>
<dbReference type="Pfam" id="PF01593">
    <property type="entry name" value="Amino_oxidase"/>
    <property type="match status" value="1"/>
</dbReference>
<evidence type="ECO:0000313" key="9">
    <source>
        <dbReference type="EMBL" id="GIP51038.1"/>
    </source>
</evidence>
<dbReference type="Gene3D" id="3.50.50.60">
    <property type="entry name" value="FAD/NAD(P)-binding domain"/>
    <property type="match status" value="1"/>
</dbReference>
<dbReference type="SUPFAM" id="SSF51905">
    <property type="entry name" value="FAD/NAD(P)-binding domain"/>
    <property type="match status" value="1"/>
</dbReference>
<name>A0ABQ4M525_9BACL</name>
<dbReference type="PANTHER" id="PTHR43734:SF7">
    <property type="entry name" value="4,4'-DIAPONEUROSPORENE OXYGENASE"/>
    <property type="match status" value="1"/>
</dbReference>
<evidence type="ECO:0000256" key="7">
    <source>
        <dbReference type="ARBA" id="ARBA00048532"/>
    </source>
</evidence>
<comment type="similarity">
    <text evidence="3">Belongs to the carotenoid/retinoid oxidoreductase family. CrtP subfamily.</text>
</comment>
<dbReference type="Proteomes" id="UP000679992">
    <property type="component" value="Unassembled WGS sequence"/>
</dbReference>
<proteinExistence type="inferred from homology"/>
<keyword evidence="10" id="KW-1185">Reference proteome</keyword>
<comment type="catalytic activity">
    <reaction evidence="7">
        <text>all-trans-4,4'-diaponeurosporene + 2 AH2 + 2 O2 = 4,4'-diaponeurosporenal + 2 A + 3 H2O</text>
        <dbReference type="Rhea" id="RHEA:56104"/>
        <dbReference type="ChEBI" id="CHEBI:13193"/>
        <dbReference type="ChEBI" id="CHEBI:15377"/>
        <dbReference type="ChEBI" id="CHEBI:15379"/>
        <dbReference type="ChEBI" id="CHEBI:17499"/>
        <dbReference type="ChEBI" id="CHEBI:62743"/>
        <dbReference type="ChEBI" id="CHEBI:79065"/>
    </reaction>
</comment>
<evidence type="ECO:0000259" key="8">
    <source>
        <dbReference type="Pfam" id="PF01593"/>
    </source>
</evidence>
<accession>A0ABQ4M525</accession>
<comment type="pathway">
    <text evidence="2">Carotenoid biosynthesis; staphyloxanthin biosynthesis; staphyloxanthin from farnesyl diphosphate: step 3/5.</text>
</comment>
<organism evidence="9 10">
    <name type="scientific">Paenibacillus vini</name>
    <dbReference type="NCBI Taxonomy" id="1476024"/>
    <lineage>
        <taxon>Bacteria</taxon>
        <taxon>Bacillati</taxon>
        <taxon>Bacillota</taxon>
        <taxon>Bacilli</taxon>
        <taxon>Bacillales</taxon>
        <taxon>Paenibacillaceae</taxon>
        <taxon>Paenibacillus</taxon>
    </lineage>
</organism>
<evidence type="ECO:0000313" key="10">
    <source>
        <dbReference type="Proteomes" id="UP000679992"/>
    </source>
</evidence>
<evidence type="ECO:0000256" key="5">
    <source>
        <dbReference type="ARBA" id="ARBA00041900"/>
    </source>
</evidence>
<dbReference type="Gene3D" id="3.90.660.50">
    <property type="match status" value="1"/>
</dbReference>
<gene>
    <name evidence="9" type="ORF">J42TS3_00730</name>
</gene>
<evidence type="ECO:0000256" key="3">
    <source>
        <dbReference type="ARBA" id="ARBA00038194"/>
    </source>
</evidence>
<dbReference type="PRINTS" id="PR00420">
    <property type="entry name" value="RNGMNOXGNASE"/>
</dbReference>
<evidence type="ECO:0000256" key="6">
    <source>
        <dbReference type="ARBA" id="ARBA00042619"/>
    </source>
</evidence>
<feature type="domain" description="Amine oxidase" evidence="8">
    <location>
        <begin position="18"/>
        <end position="247"/>
    </location>
</feature>
<sequence length="422" mass="45605">MTGQKENRYDVAVIGGGLTGLTAAVYLARSGKSVLLLEKDSLLGGLAQTERMNGALFNLGPHAMYEGGAALQILRELNCLPDGGYASKGSMIGIWQGKMVSVPQDLTLEENAEWGKLMGGLSLIDTHSIRSTSIQDWVDRHVRHERVRFFFYAMCRQWSYCNNMSELSAGYVIEQGQLAGQGVRYVDGGWQTVVNDLREAAIQAGAVILTGRSAEQIMHKDGIVDALLLSDGTKIEVDAVIAGSGPNEVCRLVQGADRMSIGKWKEESSPLYAACLDIALRHLPHPERVFALGLDQPLYFSKHSGAVQLSDNGAHVLHAMRYNGNEATRDGMADEAELTRLLDLLEPGWEREVVAIRFTPNVLVAHDLRTVRHGGAGPAPGPIVPEIHGLYVAGDWVGGDGRLADAGMASAKQAALEVIRNV</sequence>
<reference evidence="9 10" key="1">
    <citation type="submission" date="2021-03" db="EMBL/GenBank/DDBJ databases">
        <title>Antimicrobial resistance genes in bacteria isolated from Japanese honey, and their potential for conferring macrolide and lincosamide resistance in the American foulbrood pathogen Paenibacillus larvae.</title>
        <authorList>
            <person name="Okamoto M."/>
            <person name="Kumagai M."/>
            <person name="Kanamori H."/>
            <person name="Takamatsu D."/>
        </authorList>
    </citation>
    <scope>NUCLEOTIDE SEQUENCE [LARGE SCALE GENOMIC DNA]</scope>
    <source>
        <strain evidence="9 10">J42TS3</strain>
    </source>
</reference>
<dbReference type="InterPro" id="IPR002937">
    <property type="entry name" value="Amino_oxidase"/>
</dbReference>
<dbReference type="PANTHER" id="PTHR43734">
    <property type="entry name" value="PHYTOENE DESATURASE"/>
    <property type="match status" value="1"/>
</dbReference>
<keyword evidence="1" id="KW-0560">Oxidoreductase</keyword>
<evidence type="ECO:0000256" key="4">
    <source>
        <dbReference type="ARBA" id="ARBA00039159"/>
    </source>
</evidence>
<protein>
    <recommendedName>
        <fullName evidence="4">4,4'-diaponeurosporene oxygenase</fullName>
    </recommendedName>
    <alternativeName>
        <fullName evidence="5">4,4'-diaponeurosporene oxidase</fullName>
    </alternativeName>
    <alternativeName>
        <fullName evidence="6">Carotenoid oxidase</fullName>
    </alternativeName>
</protein>
<comment type="caution">
    <text evidence="9">The sequence shown here is derived from an EMBL/GenBank/DDBJ whole genome shotgun (WGS) entry which is preliminary data.</text>
</comment>
<evidence type="ECO:0000256" key="2">
    <source>
        <dbReference type="ARBA" id="ARBA00037901"/>
    </source>
</evidence>
<dbReference type="RefSeq" id="WP_213653324.1">
    <property type="nucleotide sequence ID" value="NZ_BOSL01000001.1"/>
</dbReference>